<sequence>MKSSARRSGEDPGGHSSVVTCLKLVPGDQPFVLSTGVDNKLIVWNASTNAYCGGTDCTIGIQDVELGAIPDPTANDGRQLNCLFLSCKQGEFQIREWDSDLTLRVRMGKRGHRNMAHNFGTSSIVVLDGGQFYTAGRDGKIMVWSVRPKGGRR</sequence>
<dbReference type="SUPFAM" id="SSF50978">
    <property type="entry name" value="WD40 repeat-like"/>
    <property type="match status" value="1"/>
</dbReference>
<reference evidence="3" key="1">
    <citation type="submission" date="2021-01" db="EMBL/GenBank/DDBJ databases">
        <authorList>
            <person name="Corre E."/>
            <person name="Pelletier E."/>
            <person name="Niang G."/>
            <person name="Scheremetjew M."/>
            <person name="Finn R."/>
            <person name="Kale V."/>
            <person name="Holt S."/>
            <person name="Cochrane G."/>
            <person name="Meng A."/>
            <person name="Brown T."/>
            <person name="Cohen L."/>
        </authorList>
    </citation>
    <scope>NUCLEOTIDE SEQUENCE</scope>
    <source>
        <strain evidence="3">CCMP2877</strain>
    </source>
</reference>
<dbReference type="InterPro" id="IPR036322">
    <property type="entry name" value="WD40_repeat_dom_sf"/>
</dbReference>
<organism evidence="3">
    <name type="scientific">Phaeomonas parva</name>
    <dbReference type="NCBI Taxonomy" id="124430"/>
    <lineage>
        <taxon>Eukaryota</taxon>
        <taxon>Sar</taxon>
        <taxon>Stramenopiles</taxon>
        <taxon>Ochrophyta</taxon>
        <taxon>Pinguiophyceae</taxon>
        <taxon>Pinguiochrysidales</taxon>
        <taxon>Pinguiochrysidaceae</taxon>
        <taxon>Phaeomonas</taxon>
    </lineage>
</organism>
<proteinExistence type="predicted"/>
<dbReference type="PROSITE" id="PS00678">
    <property type="entry name" value="WD_REPEATS_1"/>
    <property type="match status" value="1"/>
</dbReference>
<accession>A0A7S1TZD3</accession>
<evidence type="ECO:0000256" key="2">
    <source>
        <dbReference type="ARBA" id="ARBA00022737"/>
    </source>
</evidence>
<dbReference type="Gene3D" id="2.130.10.10">
    <property type="entry name" value="YVTN repeat-like/Quinoprotein amine dehydrogenase"/>
    <property type="match status" value="1"/>
</dbReference>
<keyword evidence="2" id="KW-0677">Repeat</keyword>
<dbReference type="InterPro" id="IPR001680">
    <property type="entry name" value="WD40_rpt"/>
</dbReference>
<dbReference type="InterPro" id="IPR015943">
    <property type="entry name" value="WD40/YVTN_repeat-like_dom_sf"/>
</dbReference>
<dbReference type="SMART" id="SM00320">
    <property type="entry name" value="WD40"/>
    <property type="match status" value="2"/>
</dbReference>
<dbReference type="AlphaFoldDB" id="A0A7S1TZD3"/>
<gene>
    <name evidence="3" type="ORF">PPAR1163_LOCUS8429</name>
</gene>
<dbReference type="InterPro" id="IPR019775">
    <property type="entry name" value="WD40_repeat_CS"/>
</dbReference>
<evidence type="ECO:0000313" key="3">
    <source>
        <dbReference type="EMBL" id="CAD9250068.1"/>
    </source>
</evidence>
<dbReference type="EMBL" id="HBGJ01013321">
    <property type="protein sequence ID" value="CAD9250068.1"/>
    <property type="molecule type" value="Transcribed_RNA"/>
</dbReference>
<evidence type="ECO:0000256" key="1">
    <source>
        <dbReference type="ARBA" id="ARBA00022574"/>
    </source>
</evidence>
<name>A0A7S1TZD3_9STRA</name>
<protein>
    <submittedName>
        <fullName evidence="3">Uncharacterized protein</fullName>
    </submittedName>
</protein>
<keyword evidence="1" id="KW-0853">WD repeat</keyword>
<dbReference type="Pfam" id="PF00400">
    <property type="entry name" value="WD40"/>
    <property type="match status" value="2"/>
</dbReference>